<proteinExistence type="predicted"/>
<protein>
    <submittedName>
        <fullName evidence="4">Uncharacterized protein</fullName>
    </submittedName>
</protein>
<keyword evidence="2" id="KW-0342">GTP-binding</keyword>
<dbReference type="InterPro" id="IPR027417">
    <property type="entry name" value="P-loop_NTPase"/>
</dbReference>
<sequence length="197" mass="22998">MLKIAINKEKICIPDKYEPTIFDFDGYQYTDTILGQICFKIFDTPGMSCFDRLRQLIYLDANIAVICYSVDSRQSFWNARHRWYDEIRYGFCPKGIPIILAATKTDLRNDSNILNRLKNEGNTIISTEEGKQLAECIEAYAYSECTSKDRKSILELFREALKAYCNFGKLTQTENTKNIYSRLKRKLEYHKIICTVC</sequence>
<dbReference type="PROSITE" id="PS51419">
    <property type="entry name" value="RAB"/>
    <property type="match status" value="1"/>
</dbReference>
<dbReference type="SMART" id="SM00175">
    <property type="entry name" value="RAB"/>
    <property type="match status" value="1"/>
</dbReference>
<dbReference type="Gene3D" id="3.40.50.300">
    <property type="entry name" value="P-loop containing nucleotide triphosphate hydrolases"/>
    <property type="match status" value="1"/>
</dbReference>
<dbReference type="InterPro" id="IPR001806">
    <property type="entry name" value="Small_GTPase"/>
</dbReference>
<evidence type="ECO:0000256" key="2">
    <source>
        <dbReference type="ARBA" id="ARBA00023134"/>
    </source>
</evidence>
<dbReference type="PROSITE" id="PS51421">
    <property type="entry name" value="RAS"/>
    <property type="match status" value="1"/>
</dbReference>
<reference evidence="4" key="1">
    <citation type="submission" date="2022-11" db="UniProtKB">
        <authorList>
            <consortium name="WormBaseParasite"/>
        </authorList>
    </citation>
    <scope>IDENTIFICATION</scope>
</reference>
<dbReference type="GO" id="GO:0003924">
    <property type="term" value="F:GTPase activity"/>
    <property type="evidence" value="ECO:0007669"/>
    <property type="project" value="InterPro"/>
</dbReference>
<dbReference type="AlphaFoldDB" id="A0A915PMA1"/>
<dbReference type="SUPFAM" id="SSF52540">
    <property type="entry name" value="P-loop containing nucleoside triphosphate hydrolases"/>
    <property type="match status" value="1"/>
</dbReference>
<keyword evidence="3" id="KW-1185">Reference proteome</keyword>
<accession>A0A915PMA1</accession>
<dbReference type="SMART" id="SM00173">
    <property type="entry name" value="RAS"/>
    <property type="match status" value="1"/>
</dbReference>
<dbReference type="GO" id="GO:0007264">
    <property type="term" value="P:small GTPase-mediated signal transduction"/>
    <property type="evidence" value="ECO:0007669"/>
    <property type="project" value="InterPro"/>
</dbReference>
<dbReference type="Pfam" id="PF00071">
    <property type="entry name" value="Ras"/>
    <property type="match status" value="1"/>
</dbReference>
<organism evidence="3 4">
    <name type="scientific">Setaria digitata</name>
    <dbReference type="NCBI Taxonomy" id="48799"/>
    <lineage>
        <taxon>Eukaryota</taxon>
        <taxon>Metazoa</taxon>
        <taxon>Ecdysozoa</taxon>
        <taxon>Nematoda</taxon>
        <taxon>Chromadorea</taxon>
        <taxon>Rhabditida</taxon>
        <taxon>Spirurina</taxon>
        <taxon>Spiruromorpha</taxon>
        <taxon>Filarioidea</taxon>
        <taxon>Setariidae</taxon>
        <taxon>Setaria</taxon>
    </lineage>
</organism>
<evidence type="ECO:0000256" key="1">
    <source>
        <dbReference type="ARBA" id="ARBA00022741"/>
    </source>
</evidence>
<dbReference type="PROSITE" id="PS51420">
    <property type="entry name" value="RHO"/>
    <property type="match status" value="1"/>
</dbReference>
<keyword evidence="1" id="KW-0547">Nucleotide-binding</keyword>
<dbReference type="SMART" id="SM00174">
    <property type="entry name" value="RHO"/>
    <property type="match status" value="1"/>
</dbReference>
<dbReference type="PANTHER" id="PTHR24072">
    <property type="entry name" value="RHO FAMILY GTPASE"/>
    <property type="match status" value="1"/>
</dbReference>
<dbReference type="Proteomes" id="UP000887581">
    <property type="component" value="Unplaced"/>
</dbReference>
<name>A0A915PMA1_9BILA</name>
<dbReference type="WBParaSite" id="sdigi.contig246.g6628.t1">
    <property type="protein sequence ID" value="sdigi.contig246.g6628.t1"/>
    <property type="gene ID" value="sdigi.contig246.g6628"/>
</dbReference>
<dbReference type="InterPro" id="IPR003578">
    <property type="entry name" value="Small_GTPase_Rho"/>
</dbReference>
<dbReference type="GO" id="GO:0005525">
    <property type="term" value="F:GTP binding"/>
    <property type="evidence" value="ECO:0007669"/>
    <property type="project" value="UniProtKB-KW"/>
</dbReference>
<evidence type="ECO:0000313" key="4">
    <source>
        <dbReference type="WBParaSite" id="sdigi.contig246.g6628.t1"/>
    </source>
</evidence>
<evidence type="ECO:0000313" key="3">
    <source>
        <dbReference type="Proteomes" id="UP000887581"/>
    </source>
</evidence>